<comment type="caution">
    <text evidence="1">The sequence shown here is derived from an EMBL/GenBank/DDBJ whole genome shotgun (WGS) entry which is preliminary data.</text>
</comment>
<protein>
    <recommendedName>
        <fullName evidence="3">Transposase</fullName>
    </recommendedName>
</protein>
<evidence type="ECO:0008006" key="3">
    <source>
        <dbReference type="Google" id="ProtNLM"/>
    </source>
</evidence>
<gene>
    <name evidence="1" type="ORF">EV678_1616</name>
</gene>
<sequence length="36" mass="4317">MVSRAIASRISKISDDAHYRHLNQHYYDNDERKGIR</sequence>
<reference evidence="1 2" key="1">
    <citation type="submission" date="2019-02" db="EMBL/GenBank/DDBJ databases">
        <title>Genomic Encyclopedia of Type Strains, Phase IV (KMG-IV): sequencing the most valuable type-strain genomes for metagenomic binning, comparative biology and taxonomic classification.</title>
        <authorList>
            <person name="Goeker M."/>
        </authorList>
    </citation>
    <scope>NUCLEOTIDE SEQUENCE [LARGE SCALE GENOMIC DNA]</scope>
    <source>
        <strain evidence="1 2">DSM 21223</strain>
    </source>
</reference>
<name>A0ABY0ITL3_9RHOO</name>
<accession>A0ABY0ITL3</accession>
<keyword evidence="2" id="KW-1185">Reference proteome</keyword>
<dbReference type="Proteomes" id="UP000292136">
    <property type="component" value="Unassembled WGS sequence"/>
</dbReference>
<evidence type="ECO:0000313" key="1">
    <source>
        <dbReference type="EMBL" id="RZT90795.1"/>
    </source>
</evidence>
<dbReference type="EMBL" id="SHKM01000001">
    <property type="protein sequence ID" value="RZT90795.1"/>
    <property type="molecule type" value="Genomic_DNA"/>
</dbReference>
<organism evidence="1 2">
    <name type="scientific">Azospira oryzae</name>
    <dbReference type="NCBI Taxonomy" id="146939"/>
    <lineage>
        <taxon>Bacteria</taxon>
        <taxon>Pseudomonadati</taxon>
        <taxon>Pseudomonadota</taxon>
        <taxon>Betaproteobacteria</taxon>
        <taxon>Rhodocyclales</taxon>
        <taxon>Rhodocyclaceae</taxon>
        <taxon>Azospira</taxon>
    </lineage>
</organism>
<proteinExistence type="predicted"/>
<evidence type="ECO:0000313" key="2">
    <source>
        <dbReference type="Proteomes" id="UP000292136"/>
    </source>
</evidence>